<reference evidence="3 4" key="1">
    <citation type="submission" date="2015-02" db="EMBL/GenBank/DDBJ databases">
        <title>Draft genome sequences of ten Microbacterium spp. with emphasis on heavy metal contaminated environments.</title>
        <authorList>
            <person name="Corretto E."/>
        </authorList>
    </citation>
    <scope>NUCLEOTIDE SEQUENCE [LARGE SCALE GENOMIC DNA]</scope>
    <source>
        <strain evidence="3 4">DSM 18659</strain>
    </source>
</reference>
<accession>A0A0F0LV74</accession>
<keyword evidence="1" id="KW-0472">Membrane</keyword>
<comment type="caution">
    <text evidence="3">The sequence shown here is derived from an EMBL/GenBank/DDBJ whole genome shotgun (WGS) entry which is preliminary data.</text>
</comment>
<feature type="transmembrane region" description="Helical" evidence="1">
    <location>
        <begin position="71"/>
        <end position="91"/>
    </location>
</feature>
<evidence type="ECO:0000313" key="5">
    <source>
        <dbReference type="Proteomes" id="UP000257479"/>
    </source>
</evidence>
<evidence type="ECO:0000313" key="3">
    <source>
        <dbReference type="EMBL" id="KJL37197.1"/>
    </source>
</evidence>
<feature type="transmembrane region" description="Helical" evidence="1">
    <location>
        <begin position="97"/>
        <end position="115"/>
    </location>
</feature>
<keyword evidence="4" id="KW-1185">Reference proteome</keyword>
<feature type="transmembrane region" description="Helical" evidence="1">
    <location>
        <begin position="17"/>
        <end position="34"/>
    </location>
</feature>
<evidence type="ECO:0000313" key="2">
    <source>
        <dbReference type="EMBL" id="HAN23304.1"/>
    </source>
</evidence>
<dbReference type="EMBL" id="JYIY01000068">
    <property type="protein sequence ID" value="KJL37197.1"/>
    <property type="molecule type" value="Genomic_DNA"/>
</dbReference>
<dbReference type="RefSeq" id="WP_045247048.1">
    <property type="nucleotide sequence ID" value="NZ_JYIY01000068.1"/>
</dbReference>
<sequence length="220" mass="22639">MPDAPTARAFEVRHLQLARAVFAAIAAAMITFSADHSASVGLSVFSGFAITTALVFLLSAWLVYPRGQRTLPLVLGVLTLVAGMVAGVAVIRSTVLLFVLVIVWALVTGLIEGIAGGRAVRRSARGTAAASDARDGLIVGAITVLLAVGMLFISPQYVLPYYIAEANQSFTLTGTAIGVGVFGGYAAIIAVYLAIAGLSPRRPTAPADALATADPSKDRA</sequence>
<dbReference type="OrthoDB" id="5083956at2"/>
<feature type="transmembrane region" description="Helical" evidence="1">
    <location>
        <begin position="170"/>
        <end position="195"/>
    </location>
</feature>
<organism evidence="3 4">
    <name type="scientific">Microbacterium ginsengisoli</name>
    <dbReference type="NCBI Taxonomy" id="400772"/>
    <lineage>
        <taxon>Bacteria</taxon>
        <taxon>Bacillati</taxon>
        <taxon>Actinomycetota</taxon>
        <taxon>Actinomycetes</taxon>
        <taxon>Micrococcales</taxon>
        <taxon>Microbacteriaceae</taxon>
        <taxon>Microbacterium</taxon>
    </lineage>
</organism>
<evidence type="ECO:0000256" key="1">
    <source>
        <dbReference type="SAM" id="Phobius"/>
    </source>
</evidence>
<dbReference type="Proteomes" id="UP000033451">
    <property type="component" value="Unassembled WGS sequence"/>
</dbReference>
<feature type="transmembrane region" description="Helical" evidence="1">
    <location>
        <begin position="40"/>
        <end position="64"/>
    </location>
</feature>
<gene>
    <name evidence="2" type="ORF">DCP95_01870</name>
    <name evidence="3" type="ORF">RR49_01085</name>
</gene>
<dbReference type="STRING" id="400772.RR49_01085"/>
<dbReference type="Proteomes" id="UP000257479">
    <property type="component" value="Unassembled WGS sequence"/>
</dbReference>
<dbReference type="AlphaFoldDB" id="A0A0F0LV74"/>
<keyword evidence="1" id="KW-1133">Transmembrane helix</keyword>
<keyword evidence="1" id="KW-0812">Transmembrane</keyword>
<proteinExistence type="predicted"/>
<evidence type="ECO:0000313" key="4">
    <source>
        <dbReference type="Proteomes" id="UP000033451"/>
    </source>
</evidence>
<dbReference type="PATRIC" id="fig|400772.4.peg.1109"/>
<dbReference type="EMBL" id="DMNG01000026">
    <property type="protein sequence ID" value="HAN23304.1"/>
    <property type="molecule type" value="Genomic_DNA"/>
</dbReference>
<feature type="transmembrane region" description="Helical" evidence="1">
    <location>
        <begin position="136"/>
        <end position="158"/>
    </location>
</feature>
<name>A0A0F0LV74_9MICO</name>
<protein>
    <submittedName>
        <fullName evidence="2">Acyl-CoA synthetase</fullName>
    </submittedName>
</protein>
<reference evidence="2 5" key="2">
    <citation type="journal article" date="2018" name="Nat. Biotechnol.">
        <title>A standardized bacterial taxonomy based on genome phylogeny substantially revises the tree of life.</title>
        <authorList>
            <person name="Parks D.H."/>
            <person name="Chuvochina M."/>
            <person name="Waite D.W."/>
            <person name="Rinke C."/>
            <person name="Skarshewski A."/>
            <person name="Chaumeil P.A."/>
            <person name="Hugenholtz P."/>
        </authorList>
    </citation>
    <scope>NUCLEOTIDE SEQUENCE [LARGE SCALE GENOMIC DNA]</scope>
    <source>
        <strain evidence="2">UBA9152</strain>
    </source>
</reference>